<sequence>MRGRTVKQRRAGRLPDETLSERFERLYDRDVDDELRMRRLVRMRRNSRHDDMRSGRDVGLRKHRASGTVDQGNSKESVR</sequence>
<protein>
    <submittedName>
        <fullName evidence="2">Uncharacterized protein</fullName>
    </submittedName>
</protein>
<reference evidence="2 3" key="1">
    <citation type="submission" date="2018-09" db="EMBL/GenBank/DDBJ databases">
        <title>YIM PH21274 draft genome.</title>
        <authorList>
            <person name="Miao C."/>
        </authorList>
    </citation>
    <scope>NUCLEOTIDE SEQUENCE [LARGE SCALE GENOMIC DNA]</scope>
    <source>
        <strain evidence="2 3">YIM PH 21724</strain>
    </source>
</reference>
<organism evidence="2 3">
    <name type="scientific">Nocardia panacis</name>
    <dbReference type="NCBI Taxonomy" id="2340916"/>
    <lineage>
        <taxon>Bacteria</taxon>
        <taxon>Bacillati</taxon>
        <taxon>Actinomycetota</taxon>
        <taxon>Actinomycetes</taxon>
        <taxon>Mycobacteriales</taxon>
        <taxon>Nocardiaceae</taxon>
        <taxon>Nocardia</taxon>
    </lineage>
</organism>
<dbReference type="AlphaFoldDB" id="A0A3A4K580"/>
<comment type="caution">
    <text evidence="2">The sequence shown here is derived from an EMBL/GenBank/DDBJ whole genome shotgun (WGS) entry which is preliminary data.</text>
</comment>
<dbReference type="Proteomes" id="UP000266677">
    <property type="component" value="Unassembled WGS sequence"/>
</dbReference>
<gene>
    <name evidence="2" type="ORF">D5S18_34235</name>
</gene>
<feature type="region of interest" description="Disordered" evidence="1">
    <location>
        <begin position="45"/>
        <end position="79"/>
    </location>
</feature>
<name>A0A3A4K580_9NOCA</name>
<evidence type="ECO:0000256" key="1">
    <source>
        <dbReference type="SAM" id="MobiDB-lite"/>
    </source>
</evidence>
<evidence type="ECO:0000313" key="2">
    <source>
        <dbReference type="EMBL" id="RJO67962.1"/>
    </source>
</evidence>
<accession>A0A3A4K580</accession>
<dbReference type="EMBL" id="QZFU01000056">
    <property type="protein sequence ID" value="RJO67962.1"/>
    <property type="molecule type" value="Genomic_DNA"/>
</dbReference>
<proteinExistence type="predicted"/>
<keyword evidence="3" id="KW-1185">Reference proteome</keyword>
<feature type="compositionally biased region" description="Polar residues" evidence="1">
    <location>
        <begin position="68"/>
        <end position="79"/>
    </location>
</feature>
<evidence type="ECO:0000313" key="3">
    <source>
        <dbReference type="Proteomes" id="UP000266677"/>
    </source>
</evidence>
<feature type="compositionally biased region" description="Basic and acidic residues" evidence="1">
    <location>
        <begin position="48"/>
        <end position="60"/>
    </location>
</feature>